<dbReference type="Gene3D" id="1.10.8.270">
    <property type="entry name" value="putative rabgap domain of human tbc1 domain family member 14 like domains"/>
    <property type="match status" value="1"/>
</dbReference>
<dbReference type="InterPro" id="IPR035969">
    <property type="entry name" value="Rab-GAP_TBC_sf"/>
</dbReference>
<dbReference type="GeneTree" id="ENSGT00940000159315"/>
<dbReference type="Gene3D" id="2.30.29.230">
    <property type="match status" value="1"/>
</dbReference>
<dbReference type="FunFam" id="1.10.8.270:FF:000006">
    <property type="entry name" value="Small G protein signaling modulator 2"/>
    <property type="match status" value="1"/>
</dbReference>
<dbReference type="Pfam" id="PF00566">
    <property type="entry name" value="RabGAP-TBC"/>
    <property type="match status" value="1"/>
</dbReference>
<dbReference type="InterPro" id="IPR004012">
    <property type="entry name" value="Run_dom"/>
</dbReference>
<dbReference type="FunFam" id="1.10.472.80:FF:000004">
    <property type="entry name" value="Small G protein signaling modulator 1"/>
    <property type="match status" value="1"/>
</dbReference>
<evidence type="ECO:0000313" key="6">
    <source>
        <dbReference type="Proteomes" id="UP000694558"/>
    </source>
</evidence>
<proteinExistence type="inferred from homology"/>
<dbReference type="SMART" id="SM00593">
    <property type="entry name" value="RUN"/>
    <property type="match status" value="1"/>
</dbReference>
<dbReference type="CDD" id="cd15784">
    <property type="entry name" value="PH_RUTBC"/>
    <property type="match status" value="1"/>
</dbReference>
<dbReference type="InterPro" id="IPR037745">
    <property type="entry name" value="SGSM1/2"/>
</dbReference>
<dbReference type="PANTHER" id="PTHR22957">
    <property type="entry name" value="TBC1 DOMAIN FAMILY MEMBER GTPASE-ACTIVATING PROTEIN"/>
    <property type="match status" value="1"/>
</dbReference>
<feature type="domain" description="Rab-GAP TBC" evidence="3">
    <location>
        <begin position="478"/>
        <end position="750"/>
    </location>
</feature>
<dbReference type="Proteomes" id="UP000694558">
    <property type="component" value="Unassembled WGS sequence"/>
</dbReference>
<dbReference type="PROSITE" id="PS50086">
    <property type="entry name" value="TBC_RABGAP"/>
    <property type="match status" value="1"/>
</dbReference>
<dbReference type="FunFam" id="2.30.29.230:FF:000001">
    <property type="entry name" value="Small G protein signaling modulator 2"/>
    <property type="match status" value="1"/>
</dbReference>
<dbReference type="InterPro" id="IPR021935">
    <property type="entry name" value="SGSM1/2_RBD"/>
</dbReference>
<evidence type="ECO:0000256" key="2">
    <source>
        <dbReference type="ARBA" id="ARBA00034124"/>
    </source>
</evidence>
<name>A0A8D3AR60_SCOMX</name>
<dbReference type="SMART" id="SM00164">
    <property type="entry name" value="TBC"/>
    <property type="match status" value="1"/>
</dbReference>
<sequence>HSSYSKYYAILSAIEACLGHLLKRRAAGFLRSDKIAALFTKIGKVYDTAGEVCRKVQEQLQQQGCNETRPPQPLSAQAIKHIWVRTALFEKVLDKIVQYIVDNSSKYYEREALMHDSVFGPILAALLVGPCALEYTKLKTSDHLWTDPSANELVQRHRIHGAHRSQDTIAGRRPALGIRKRQSSGSMSEDRFAASAREYVESLHQNSRTHLLYGKNNVLVQPKKDMEVLQGYLSLHQAGDNLTLKWTPNQLINGTLGECDLEKSIYWDYALTVPLRQIVCIHCHHRSDCGGTLVLVSQDGIQRPPLHFPPGGHLLAFLSCLETGLLPRGQLEPPLWSQKGKGKVFPKLRKRSSAARLIDQDSNGEEQTAADYVFRIVYPGYHYDATTFFFLTSIPLKMLCQNMKRQIVSRAFYGWLAYCRHLSTVRTHLSALVNHNIVPPDRPCEASGGLSKEVWSKYQKDCKNYKELELLRLVYYGGVQHDIRKEVWPFLLGHYKFGIGKKDMGQISERYQKVMREWKACEVIVKQREKEMQSAIFAKLSSGSSIDSHVLRLVHRDSTLSNEVKGSTQYEHPTYRHQELTSLTDVDNNVSFEQIELLDIVALNLHRIDKDVQRCDRNYYYFTAANLEKLRNIMCSYVWEHLEVGYVQGMCDLLAPLMVILDDECLAYSCFTQLMKRMSQNFPNGGAMDTHFANMRSLIQILDSELFELMQQNGDYTHFYFCYRWFLLDFKRELLYEDVFAVWEVIWVAPRISSRHFVLFLALALVTVYREIIMDNNMDFTDIIKFFNEMAERHDVQHILKIARELVHRVQSLMDNK</sequence>
<reference evidence="5" key="1">
    <citation type="submission" date="2025-08" db="UniProtKB">
        <authorList>
            <consortium name="Ensembl"/>
        </authorList>
    </citation>
    <scope>IDENTIFICATION</scope>
</reference>
<evidence type="ECO:0000256" key="1">
    <source>
        <dbReference type="ARBA" id="ARBA00022468"/>
    </source>
</evidence>
<dbReference type="PROSITE" id="PS50826">
    <property type="entry name" value="RUN"/>
    <property type="match status" value="1"/>
</dbReference>
<dbReference type="Gene3D" id="1.10.472.80">
    <property type="entry name" value="Ypt/Rab-GAP domain of gyp1p, domain 3"/>
    <property type="match status" value="1"/>
</dbReference>
<dbReference type="SUPFAM" id="SSF140741">
    <property type="entry name" value="RUN domain-like"/>
    <property type="match status" value="1"/>
</dbReference>
<dbReference type="SUPFAM" id="SSF47923">
    <property type="entry name" value="Ypt/Rab-GAP domain of gyp1p"/>
    <property type="match status" value="2"/>
</dbReference>
<evidence type="ECO:0000259" key="4">
    <source>
        <dbReference type="PROSITE" id="PS50826"/>
    </source>
</evidence>
<dbReference type="Pfam" id="PF12068">
    <property type="entry name" value="PH_RBD"/>
    <property type="match status" value="1"/>
</dbReference>
<feature type="domain" description="RUN" evidence="4">
    <location>
        <begin position="1"/>
        <end position="143"/>
    </location>
</feature>
<comment type="similarity">
    <text evidence="2">Belongs to the RUTBC family.</text>
</comment>
<dbReference type="Pfam" id="PF02759">
    <property type="entry name" value="RUN"/>
    <property type="match status" value="1"/>
</dbReference>
<protein>
    <recommendedName>
        <fullName evidence="7">Small G protein signaling modulator 2</fullName>
    </recommendedName>
</protein>
<accession>A0A8D3AR60</accession>
<evidence type="ECO:0000259" key="3">
    <source>
        <dbReference type="PROSITE" id="PS50086"/>
    </source>
</evidence>
<dbReference type="GO" id="GO:0031410">
    <property type="term" value="C:cytoplasmic vesicle"/>
    <property type="evidence" value="ECO:0007669"/>
    <property type="project" value="UniProtKB-ARBA"/>
</dbReference>
<organism evidence="5 6">
    <name type="scientific">Scophthalmus maximus</name>
    <name type="common">Turbot</name>
    <name type="synonym">Psetta maxima</name>
    <dbReference type="NCBI Taxonomy" id="52904"/>
    <lineage>
        <taxon>Eukaryota</taxon>
        <taxon>Metazoa</taxon>
        <taxon>Chordata</taxon>
        <taxon>Craniata</taxon>
        <taxon>Vertebrata</taxon>
        <taxon>Euteleostomi</taxon>
        <taxon>Actinopterygii</taxon>
        <taxon>Neopterygii</taxon>
        <taxon>Teleostei</taxon>
        <taxon>Neoteleostei</taxon>
        <taxon>Acanthomorphata</taxon>
        <taxon>Carangaria</taxon>
        <taxon>Pleuronectiformes</taxon>
        <taxon>Pleuronectoidei</taxon>
        <taxon>Scophthalmidae</taxon>
        <taxon>Scophthalmus</taxon>
    </lineage>
</organism>
<dbReference type="Gene3D" id="1.20.58.900">
    <property type="match status" value="1"/>
</dbReference>
<dbReference type="GO" id="GO:0005096">
    <property type="term" value="F:GTPase activator activity"/>
    <property type="evidence" value="ECO:0007669"/>
    <property type="project" value="UniProtKB-KW"/>
</dbReference>
<dbReference type="InterPro" id="IPR000195">
    <property type="entry name" value="Rab-GAP-TBC_dom"/>
</dbReference>
<dbReference type="PANTHER" id="PTHR22957:SF194">
    <property type="entry name" value="SMALL G PROTEIN SIGNALING MODULATOR 2"/>
    <property type="match status" value="1"/>
</dbReference>
<keyword evidence="1" id="KW-0343">GTPase activation</keyword>
<evidence type="ECO:0000313" key="5">
    <source>
        <dbReference type="Ensembl" id="ENSSMAP00000022194.2"/>
    </source>
</evidence>
<evidence type="ECO:0008006" key="7">
    <source>
        <dbReference type="Google" id="ProtNLM"/>
    </source>
</evidence>
<dbReference type="AlphaFoldDB" id="A0A8D3AR60"/>
<dbReference type="InterPro" id="IPR037213">
    <property type="entry name" value="Run_dom_sf"/>
</dbReference>
<dbReference type="Ensembl" id="ENSSMAT00000022453.2">
    <property type="protein sequence ID" value="ENSSMAP00000022194.2"/>
    <property type="gene ID" value="ENSSMAG00000013549.2"/>
</dbReference>